<dbReference type="EMBL" id="WEGJ01000003">
    <property type="protein sequence ID" value="MQY11257.1"/>
    <property type="molecule type" value="Genomic_DNA"/>
</dbReference>
<keyword evidence="6" id="KW-1185">Reference proteome</keyword>
<gene>
    <name evidence="5" type="ORF">SRB5_13720</name>
</gene>
<dbReference type="InterPro" id="IPR008930">
    <property type="entry name" value="Terpenoid_cyclase/PrenylTrfase"/>
</dbReference>
<dbReference type="Gene3D" id="1.50.10.20">
    <property type="match status" value="1"/>
</dbReference>
<feature type="signal peptide" evidence="3">
    <location>
        <begin position="1"/>
        <end position="27"/>
    </location>
</feature>
<organism evidence="5 6">
    <name type="scientific">Streptomyces smaragdinus</name>
    <dbReference type="NCBI Taxonomy" id="2585196"/>
    <lineage>
        <taxon>Bacteria</taxon>
        <taxon>Bacillati</taxon>
        <taxon>Actinomycetota</taxon>
        <taxon>Actinomycetes</taxon>
        <taxon>Kitasatosporales</taxon>
        <taxon>Streptomycetaceae</taxon>
        <taxon>Streptomyces</taxon>
    </lineage>
</organism>
<sequence length="398" mass="39423">MAHLYRPRRALAALAATAALCTAAAPAAVAQDADGLYGTTDPQYDGVWRTSLAMLAQDTAGVTPAKQAVAWLTGQQCADGGFAAYREDTAKACDAKTEDTNATALSVQALAALGGQDAVVGKAVTWLKGVQNKDGGFPYNPGGASDANSTSVVTGALVAAGEKPAEVLKDGKSPFDGLAALRMPCSAKAGEQGSYAFTPDKGKLYSNEYASAAAALAGRGTGLVVPPGADTPVKAPACAAAASAEDAAEAADAFLAGRIDANGGFLKDLSAKAPDPNTTAWATLALAAGGHKGAALKSYAWLEGNSAAWSKGSPAALGTLVLTAHAVGKDPKSFAGTDLVAALNKTGPAPSAAAKPQAKAAEKDDDGGSATVVWVIVGVGLVAGIGGGLLVSMRRKNA</sequence>
<reference evidence="5 6" key="1">
    <citation type="submission" date="2019-10" db="EMBL/GenBank/DDBJ databases">
        <title>Streptomyces smaragdinus sp. nov. and Streptomyces fabii sp. nov., isolated from the gut of fungus growing-termite Macrotermes natalensis.</title>
        <authorList>
            <person name="Schwitalla J."/>
            <person name="Benndorf R."/>
            <person name="Martin K."/>
            <person name="De Beer W."/>
            <person name="Kaster A.-K."/>
            <person name="Vollmers J."/>
            <person name="Poulsen M."/>
            <person name="Beemelmanns C."/>
        </authorList>
    </citation>
    <scope>NUCLEOTIDE SEQUENCE [LARGE SCALE GENOMIC DNA]</scope>
    <source>
        <strain evidence="5 6">RB5</strain>
    </source>
</reference>
<evidence type="ECO:0000313" key="5">
    <source>
        <dbReference type="EMBL" id="MQY11257.1"/>
    </source>
</evidence>
<feature type="chain" id="PRO_5038427205" description="Prenyltransferase alpha-alpha toroid domain-containing protein" evidence="3">
    <location>
        <begin position="28"/>
        <end position="398"/>
    </location>
</feature>
<name>A0A7K0CCQ7_9ACTN</name>
<accession>A0A7K0CCQ7</accession>
<feature type="domain" description="Prenyltransferase alpha-alpha toroid" evidence="4">
    <location>
        <begin position="51"/>
        <end position="154"/>
    </location>
</feature>
<evidence type="ECO:0000256" key="2">
    <source>
        <dbReference type="SAM" id="Phobius"/>
    </source>
</evidence>
<dbReference type="SUPFAM" id="SSF48239">
    <property type="entry name" value="Terpenoid cyclases/Protein prenyltransferases"/>
    <property type="match status" value="1"/>
</dbReference>
<dbReference type="CDD" id="cd00688">
    <property type="entry name" value="ISOPREN_C2_like"/>
    <property type="match status" value="1"/>
</dbReference>
<evidence type="ECO:0000313" key="6">
    <source>
        <dbReference type="Proteomes" id="UP000466345"/>
    </source>
</evidence>
<dbReference type="InterPro" id="IPR001330">
    <property type="entry name" value="Prenyltrans"/>
</dbReference>
<keyword evidence="3" id="KW-0732">Signal</keyword>
<evidence type="ECO:0000256" key="3">
    <source>
        <dbReference type="SAM" id="SignalP"/>
    </source>
</evidence>
<comment type="caution">
    <text evidence="5">The sequence shown here is derived from an EMBL/GenBank/DDBJ whole genome shotgun (WGS) entry which is preliminary data.</text>
</comment>
<keyword evidence="1" id="KW-0677">Repeat</keyword>
<dbReference type="RefSeq" id="WP_153450543.1">
    <property type="nucleotide sequence ID" value="NZ_WEGJ01000003.1"/>
</dbReference>
<evidence type="ECO:0000256" key="1">
    <source>
        <dbReference type="ARBA" id="ARBA00022737"/>
    </source>
</evidence>
<protein>
    <recommendedName>
        <fullName evidence="4">Prenyltransferase alpha-alpha toroid domain-containing protein</fullName>
    </recommendedName>
</protein>
<keyword evidence="2" id="KW-1133">Transmembrane helix</keyword>
<dbReference type="Pfam" id="PF00432">
    <property type="entry name" value="Prenyltrans"/>
    <property type="match status" value="1"/>
</dbReference>
<evidence type="ECO:0000259" key="4">
    <source>
        <dbReference type="Pfam" id="PF00432"/>
    </source>
</evidence>
<keyword evidence="2" id="KW-0472">Membrane</keyword>
<proteinExistence type="predicted"/>
<feature type="transmembrane region" description="Helical" evidence="2">
    <location>
        <begin position="372"/>
        <end position="391"/>
    </location>
</feature>
<dbReference type="GO" id="GO:0003824">
    <property type="term" value="F:catalytic activity"/>
    <property type="evidence" value="ECO:0007669"/>
    <property type="project" value="InterPro"/>
</dbReference>
<dbReference type="AlphaFoldDB" id="A0A7K0CCQ7"/>
<keyword evidence="2" id="KW-0812">Transmembrane</keyword>
<dbReference type="Proteomes" id="UP000466345">
    <property type="component" value="Unassembled WGS sequence"/>
</dbReference>
<dbReference type="OrthoDB" id="3852853at2"/>